<dbReference type="GO" id="GO:0006302">
    <property type="term" value="P:double-strand break repair"/>
    <property type="evidence" value="ECO:0007669"/>
    <property type="project" value="InterPro"/>
</dbReference>
<dbReference type="AlphaFoldDB" id="A0A5N5E7Q0"/>
<reference evidence="5 6" key="1">
    <citation type="journal article" date="2017" name="Poromechanics V (2013)">
        <title>Genomic Characterization of the Arsenic-Tolerant Actinobacterium, &lt;i&gt;Rhodococcus erythropolis&lt;/i&gt; S43.</title>
        <authorList>
            <person name="Retamal-Morales G."/>
            <person name="Mehnert M."/>
            <person name="Schwabe R."/>
            <person name="Tischler D."/>
            <person name="Schloemann M."/>
            <person name="Levican G.J."/>
        </authorList>
    </citation>
    <scope>NUCLEOTIDE SEQUENCE [LARGE SCALE GENOMIC DNA]</scope>
    <source>
        <strain evidence="5 6">S43</strain>
    </source>
</reference>
<protein>
    <recommendedName>
        <fullName evidence="4">Rad50/SbcC-type AAA domain-containing protein</fullName>
    </recommendedName>
</protein>
<feature type="domain" description="Rad50/SbcC-type AAA" evidence="4">
    <location>
        <begin position="7"/>
        <end position="46"/>
    </location>
</feature>
<proteinExistence type="predicted"/>
<keyword evidence="1" id="KW-0227">DNA damage</keyword>
<evidence type="ECO:0000256" key="1">
    <source>
        <dbReference type="ARBA" id="ARBA00022763"/>
    </source>
</evidence>
<evidence type="ECO:0000256" key="2">
    <source>
        <dbReference type="ARBA" id="ARBA00023204"/>
    </source>
</evidence>
<evidence type="ECO:0000313" key="5">
    <source>
        <dbReference type="EMBL" id="KAB2585871.1"/>
    </source>
</evidence>
<dbReference type="PANTHER" id="PTHR32182:SF0">
    <property type="entry name" value="DNA REPLICATION AND REPAIR PROTEIN RECF"/>
    <property type="match status" value="1"/>
</dbReference>
<dbReference type="Gene3D" id="3.40.50.300">
    <property type="entry name" value="P-loop containing nucleotide triphosphate hydrolases"/>
    <property type="match status" value="1"/>
</dbReference>
<feature type="non-terminal residue" evidence="5">
    <location>
        <position position="50"/>
    </location>
</feature>
<dbReference type="GO" id="GO:0000731">
    <property type="term" value="P:DNA synthesis involved in DNA repair"/>
    <property type="evidence" value="ECO:0007669"/>
    <property type="project" value="TreeGrafter"/>
</dbReference>
<name>A0A5N5E7Q0_RHOER</name>
<accession>A0A5N5E7Q0</accession>
<evidence type="ECO:0000313" key="6">
    <source>
        <dbReference type="Proteomes" id="UP000325576"/>
    </source>
</evidence>
<dbReference type="Proteomes" id="UP000325576">
    <property type="component" value="Unassembled WGS sequence"/>
</dbReference>
<dbReference type="GO" id="GO:0009432">
    <property type="term" value="P:SOS response"/>
    <property type="evidence" value="ECO:0007669"/>
    <property type="project" value="UniProtKB-KW"/>
</dbReference>
<dbReference type="Pfam" id="PF13476">
    <property type="entry name" value="AAA_23"/>
    <property type="match status" value="1"/>
</dbReference>
<dbReference type="PANTHER" id="PTHR32182">
    <property type="entry name" value="DNA REPLICATION AND REPAIR PROTEIN RECF"/>
    <property type="match status" value="1"/>
</dbReference>
<evidence type="ECO:0000256" key="3">
    <source>
        <dbReference type="ARBA" id="ARBA00023236"/>
    </source>
</evidence>
<dbReference type="GO" id="GO:0016887">
    <property type="term" value="F:ATP hydrolysis activity"/>
    <property type="evidence" value="ECO:0007669"/>
    <property type="project" value="InterPro"/>
</dbReference>
<evidence type="ECO:0000259" key="4">
    <source>
        <dbReference type="Pfam" id="PF13476"/>
    </source>
</evidence>
<keyword evidence="3" id="KW-0742">SOS response</keyword>
<dbReference type="SUPFAM" id="SSF52540">
    <property type="entry name" value="P-loop containing nucleoside triphosphate hydrolases"/>
    <property type="match status" value="1"/>
</dbReference>
<dbReference type="EMBL" id="MRBO01000271">
    <property type="protein sequence ID" value="KAB2585871.1"/>
    <property type="molecule type" value="Genomic_DNA"/>
</dbReference>
<organism evidence="5 6">
    <name type="scientific">Rhodococcus erythropolis</name>
    <name type="common">Arthrobacter picolinophilus</name>
    <dbReference type="NCBI Taxonomy" id="1833"/>
    <lineage>
        <taxon>Bacteria</taxon>
        <taxon>Bacillati</taxon>
        <taxon>Actinomycetota</taxon>
        <taxon>Actinomycetes</taxon>
        <taxon>Mycobacteriales</taxon>
        <taxon>Nocardiaceae</taxon>
        <taxon>Rhodococcus</taxon>
        <taxon>Rhodococcus erythropolis group</taxon>
    </lineage>
</organism>
<sequence>MFVRRFSLRDFRSWDSLTLDLTPGTTVFLGSNGHGKTNVLESLGYLSTLS</sequence>
<comment type="caution">
    <text evidence="5">The sequence shown here is derived from an EMBL/GenBank/DDBJ whole genome shotgun (WGS) entry which is preliminary data.</text>
</comment>
<gene>
    <name evidence="5" type="ORF">BS297_08145</name>
</gene>
<dbReference type="InterPro" id="IPR038729">
    <property type="entry name" value="Rad50/SbcC_AAA"/>
</dbReference>
<keyword evidence="2" id="KW-0234">DNA repair</keyword>
<dbReference type="InterPro" id="IPR027417">
    <property type="entry name" value="P-loop_NTPase"/>
</dbReference>